<comment type="caution">
    <text evidence="1">The sequence shown here is derived from an EMBL/GenBank/DDBJ whole genome shotgun (WGS) entry which is preliminary data.</text>
</comment>
<gene>
    <name evidence="1" type="ORF">Sste5346_003701</name>
</gene>
<keyword evidence="2" id="KW-1185">Reference proteome</keyword>
<evidence type="ECO:0000313" key="2">
    <source>
        <dbReference type="Proteomes" id="UP001583186"/>
    </source>
</evidence>
<name>A0ABR3ZB98_9PEZI</name>
<accession>A0ABR3ZB98</accession>
<proteinExistence type="predicted"/>
<dbReference type="EMBL" id="JAWCUI010000017">
    <property type="protein sequence ID" value="KAL1897849.1"/>
    <property type="molecule type" value="Genomic_DNA"/>
</dbReference>
<dbReference type="Proteomes" id="UP001583186">
    <property type="component" value="Unassembled WGS sequence"/>
</dbReference>
<evidence type="ECO:0000313" key="1">
    <source>
        <dbReference type="EMBL" id="KAL1897849.1"/>
    </source>
</evidence>
<protein>
    <submittedName>
        <fullName evidence="1">Uncharacterized protein</fullName>
    </submittedName>
</protein>
<reference evidence="1 2" key="1">
    <citation type="journal article" date="2024" name="IMA Fungus">
        <title>IMA Genome - F19 : A genome assembly and annotation guide to empower mycologists, including annotated draft genome sequences of Ceratocystis pirilliformis, Diaporthe australafricana, Fusarium ophioides, Paecilomyces lecythidis, and Sporothrix stenoceras.</title>
        <authorList>
            <person name="Aylward J."/>
            <person name="Wilson A.M."/>
            <person name="Visagie C.M."/>
            <person name="Spraker J."/>
            <person name="Barnes I."/>
            <person name="Buitendag C."/>
            <person name="Ceriani C."/>
            <person name="Del Mar Angel L."/>
            <person name="du Plessis D."/>
            <person name="Fuchs T."/>
            <person name="Gasser K."/>
            <person name="Kramer D."/>
            <person name="Li W."/>
            <person name="Munsamy K."/>
            <person name="Piso A."/>
            <person name="Price J.L."/>
            <person name="Sonnekus B."/>
            <person name="Thomas C."/>
            <person name="van der Nest A."/>
            <person name="van Dijk A."/>
            <person name="van Heerden A."/>
            <person name="van Vuuren N."/>
            <person name="Yilmaz N."/>
            <person name="Duong T.A."/>
            <person name="van der Merwe N.A."/>
            <person name="Wingfield M.J."/>
            <person name="Wingfield B.D."/>
        </authorList>
    </citation>
    <scope>NUCLEOTIDE SEQUENCE [LARGE SCALE GENOMIC DNA]</scope>
    <source>
        <strain evidence="1 2">CMW 5346</strain>
    </source>
</reference>
<organism evidence="1 2">
    <name type="scientific">Sporothrix stenoceras</name>
    <dbReference type="NCBI Taxonomy" id="5173"/>
    <lineage>
        <taxon>Eukaryota</taxon>
        <taxon>Fungi</taxon>
        <taxon>Dikarya</taxon>
        <taxon>Ascomycota</taxon>
        <taxon>Pezizomycotina</taxon>
        <taxon>Sordariomycetes</taxon>
        <taxon>Sordariomycetidae</taxon>
        <taxon>Ophiostomatales</taxon>
        <taxon>Ophiostomataceae</taxon>
        <taxon>Sporothrix</taxon>
    </lineage>
</organism>
<sequence>MVAAAALLSYIKRARVGGVSSLVRLVEMSVEILDAMDESVVARKCAEILKRHLREVDDTVNNCGALVPFGQIGAPSDGETLLPSADTDFEVLNGAKVNPAGYSDLKGCPTSPMAVNRLQRMDQWPTLTSDLPGAVTPIETTIIVQ</sequence>